<keyword evidence="2" id="KW-1185">Reference proteome</keyword>
<reference evidence="2" key="2">
    <citation type="submission" date="2015-01" db="EMBL/GenBank/DDBJ databases">
        <title>Evolutionary Origins and Diversification of the Mycorrhizal Mutualists.</title>
        <authorList>
            <consortium name="DOE Joint Genome Institute"/>
            <consortium name="Mycorrhizal Genomics Consortium"/>
            <person name="Kohler A."/>
            <person name="Kuo A."/>
            <person name="Nagy L.G."/>
            <person name="Floudas D."/>
            <person name="Copeland A."/>
            <person name="Barry K.W."/>
            <person name="Cichocki N."/>
            <person name="Veneault-Fourrey C."/>
            <person name="LaButti K."/>
            <person name="Lindquist E.A."/>
            <person name="Lipzen A."/>
            <person name="Lundell T."/>
            <person name="Morin E."/>
            <person name="Murat C."/>
            <person name="Riley R."/>
            <person name="Ohm R."/>
            <person name="Sun H."/>
            <person name="Tunlid A."/>
            <person name="Henrissat B."/>
            <person name="Grigoriev I.V."/>
            <person name="Hibbett D.S."/>
            <person name="Martin F."/>
        </authorList>
    </citation>
    <scope>NUCLEOTIDE SEQUENCE [LARGE SCALE GENOMIC DNA]</scope>
    <source>
        <strain evidence="2">MUT 4182</strain>
    </source>
</reference>
<proteinExistence type="predicted"/>
<evidence type="ECO:0000313" key="2">
    <source>
        <dbReference type="Proteomes" id="UP000054248"/>
    </source>
</evidence>
<gene>
    <name evidence="1" type="ORF">M407DRAFT_27192</name>
</gene>
<dbReference type="EMBL" id="KN823087">
    <property type="protein sequence ID" value="KIO23350.1"/>
    <property type="molecule type" value="Genomic_DNA"/>
</dbReference>
<accession>A0A0C3Q3N8</accession>
<reference evidence="1 2" key="1">
    <citation type="submission" date="2014-04" db="EMBL/GenBank/DDBJ databases">
        <authorList>
            <consortium name="DOE Joint Genome Institute"/>
            <person name="Kuo A."/>
            <person name="Girlanda M."/>
            <person name="Perotto S."/>
            <person name="Kohler A."/>
            <person name="Nagy L.G."/>
            <person name="Floudas D."/>
            <person name="Copeland A."/>
            <person name="Barry K.W."/>
            <person name="Cichocki N."/>
            <person name="Veneault-Fourrey C."/>
            <person name="LaButti K."/>
            <person name="Lindquist E.A."/>
            <person name="Lipzen A."/>
            <person name="Lundell T."/>
            <person name="Morin E."/>
            <person name="Murat C."/>
            <person name="Sun H."/>
            <person name="Tunlid A."/>
            <person name="Henrissat B."/>
            <person name="Grigoriev I.V."/>
            <person name="Hibbett D.S."/>
            <person name="Martin F."/>
            <person name="Nordberg H.P."/>
            <person name="Cantor M.N."/>
            <person name="Hua S.X."/>
        </authorList>
    </citation>
    <scope>NUCLEOTIDE SEQUENCE [LARGE SCALE GENOMIC DNA]</scope>
    <source>
        <strain evidence="1 2">MUT 4182</strain>
    </source>
</reference>
<dbReference type="Proteomes" id="UP000054248">
    <property type="component" value="Unassembled WGS sequence"/>
</dbReference>
<protein>
    <submittedName>
        <fullName evidence="1">Uncharacterized protein</fullName>
    </submittedName>
</protein>
<organism evidence="1 2">
    <name type="scientific">Tulasnella calospora MUT 4182</name>
    <dbReference type="NCBI Taxonomy" id="1051891"/>
    <lineage>
        <taxon>Eukaryota</taxon>
        <taxon>Fungi</taxon>
        <taxon>Dikarya</taxon>
        <taxon>Basidiomycota</taxon>
        <taxon>Agaricomycotina</taxon>
        <taxon>Agaricomycetes</taxon>
        <taxon>Cantharellales</taxon>
        <taxon>Tulasnellaceae</taxon>
        <taxon>Tulasnella</taxon>
    </lineage>
</organism>
<name>A0A0C3Q3N8_9AGAM</name>
<sequence length="65" mass="6924">METTAALCSVAARDLVRHVGLDKIEYPPGTTSVKVLILSPLHLKPRTAVSLSFGLLDGKSISHVL</sequence>
<dbReference type="AlphaFoldDB" id="A0A0C3Q3N8"/>
<evidence type="ECO:0000313" key="1">
    <source>
        <dbReference type="EMBL" id="KIO23350.1"/>
    </source>
</evidence>
<dbReference type="HOGENOM" id="CLU_2851362_0_0_1"/>